<dbReference type="AlphaFoldDB" id="C7N4N9"/>
<dbReference type="Proteomes" id="UP000002026">
    <property type="component" value="Chromosome"/>
</dbReference>
<evidence type="ECO:0008006" key="3">
    <source>
        <dbReference type="Google" id="ProtNLM"/>
    </source>
</evidence>
<dbReference type="HOGENOM" id="CLU_2048192_0_0_11"/>
<protein>
    <recommendedName>
        <fullName evidence="3">Phage head-tail adaptor, putative, SPP1 family</fullName>
    </recommendedName>
</protein>
<dbReference type="KEGG" id="shi:Shel_08180"/>
<evidence type="ECO:0000313" key="1">
    <source>
        <dbReference type="EMBL" id="ACV21874.1"/>
    </source>
</evidence>
<keyword evidence="2" id="KW-1185">Reference proteome</keyword>
<proteinExistence type="predicted"/>
<dbReference type="STRING" id="471855.Shel_08180"/>
<sequence length="120" mass="13718">MPKHLKDTKIGYWKIGEGYVDSMGVPHEGAPYKVADLWANFKGESFEEYYAAHAVWAEPVFVATFTRPDFEIRLHDYVYHDGGYYEIKAINDLTGHPHSDVKVTVQYDTNQQSQFADAGQ</sequence>
<evidence type="ECO:0000313" key="2">
    <source>
        <dbReference type="Proteomes" id="UP000002026"/>
    </source>
</evidence>
<dbReference type="RefSeq" id="WP_012797978.1">
    <property type="nucleotide sequence ID" value="NC_013165.1"/>
</dbReference>
<reference evidence="1 2" key="1">
    <citation type="journal article" date="2009" name="Stand. Genomic Sci.">
        <title>Complete genome sequence of Slackia heliotrinireducens type strain (RHS 1).</title>
        <authorList>
            <person name="Pukall R."/>
            <person name="Lapidus A."/>
            <person name="Nolan M."/>
            <person name="Copeland A."/>
            <person name="Glavina Del Rio T."/>
            <person name="Lucas S."/>
            <person name="Chen F."/>
            <person name="Tice H."/>
            <person name="Cheng J.F."/>
            <person name="Chertkov O."/>
            <person name="Bruce D."/>
            <person name="Goodwin L."/>
            <person name="Kuske C."/>
            <person name="Brettin T."/>
            <person name="Detter J.C."/>
            <person name="Han C."/>
            <person name="Pitluck S."/>
            <person name="Pati A."/>
            <person name="Mavrommatis K."/>
            <person name="Ivanova N."/>
            <person name="Ovchinnikova G."/>
            <person name="Chen A."/>
            <person name="Palaniappan K."/>
            <person name="Schneider S."/>
            <person name="Rohde M."/>
            <person name="Chain P."/>
            <person name="D'haeseleer P."/>
            <person name="Goker M."/>
            <person name="Bristow J."/>
            <person name="Eisen J.A."/>
            <person name="Markowitz V."/>
            <person name="Kyrpides N.C."/>
            <person name="Klenk H.P."/>
            <person name="Hugenholtz P."/>
        </authorList>
    </citation>
    <scope>NUCLEOTIDE SEQUENCE [LARGE SCALE GENOMIC DNA]</scope>
    <source>
        <strain evidence="2">ATCC 29202 / DSM 20476 / NCTC 11029 / RHS 1</strain>
    </source>
</reference>
<dbReference type="EMBL" id="CP001684">
    <property type="protein sequence ID" value="ACV21874.1"/>
    <property type="molecule type" value="Genomic_DNA"/>
</dbReference>
<gene>
    <name evidence="1" type="ordered locus">Shel_08180</name>
</gene>
<name>C7N4N9_SLAHD</name>
<accession>C7N4N9</accession>
<organism evidence="1 2">
    <name type="scientific">Slackia heliotrinireducens (strain ATCC 29202 / DSM 20476 / NCTC 11029 / RHS 1)</name>
    <name type="common">Peptococcus heliotrinreducens</name>
    <dbReference type="NCBI Taxonomy" id="471855"/>
    <lineage>
        <taxon>Bacteria</taxon>
        <taxon>Bacillati</taxon>
        <taxon>Actinomycetota</taxon>
        <taxon>Coriobacteriia</taxon>
        <taxon>Eggerthellales</taxon>
        <taxon>Eggerthellaceae</taxon>
        <taxon>Slackia</taxon>
    </lineage>
</organism>